<protein>
    <submittedName>
        <fullName evidence="1">Uncharacterized protein</fullName>
    </submittedName>
</protein>
<proteinExistence type="predicted"/>
<accession>I9GP75</accession>
<evidence type="ECO:0000313" key="2">
    <source>
        <dbReference type="Proteomes" id="UP000003089"/>
    </source>
</evidence>
<dbReference type="HOGENOM" id="CLU_3212735_0_0_10"/>
<dbReference type="AlphaFoldDB" id="I9GP75"/>
<sequence>MMDSNKFYSFYMKGWDEPCLGIIQSIGDEWIFGKKIIVNHNYILNWTNSE</sequence>
<name>I9GP75_9BACE</name>
<organism evidence="1 2">
    <name type="scientific">Bacteroides nordii CL02T12C05</name>
    <dbReference type="NCBI Taxonomy" id="997884"/>
    <lineage>
        <taxon>Bacteria</taxon>
        <taxon>Pseudomonadati</taxon>
        <taxon>Bacteroidota</taxon>
        <taxon>Bacteroidia</taxon>
        <taxon>Bacteroidales</taxon>
        <taxon>Bacteroidaceae</taxon>
        <taxon>Bacteroides</taxon>
    </lineage>
</organism>
<evidence type="ECO:0000313" key="1">
    <source>
        <dbReference type="EMBL" id="EIY48704.1"/>
    </source>
</evidence>
<dbReference type="Proteomes" id="UP000003089">
    <property type="component" value="Unassembled WGS sequence"/>
</dbReference>
<keyword evidence="2" id="KW-1185">Reference proteome</keyword>
<comment type="caution">
    <text evidence="1">The sequence shown here is derived from an EMBL/GenBank/DDBJ whole genome shotgun (WGS) entry which is preliminary data.</text>
</comment>
<gene>
    <name evidence="1" type="ORF">HMPREF1068_02850</name>
</gene>
<dbReference type="EMBL" id="AGXS01000019">
    <property type="protein sequence ID" value="EIY48704.1"/>
    <property type="molecule type" value="Genomic_DNA"/>
</dbReference>
<reference evidence="1 2" key="1">
    <citation type="submission" date="2012-02" db="EMBL/GenBank/DDBJ databases">
        <title>The Genome Sequence of Bacteroides nordii CL02T12C05.</title>
        <authorList>
            <consortium name="The Broad Institute Genome Sequencing Platform"/>
            <person name="Earl A."/>
            <person name="Ward D."/>
            <person name="Feldgarden M."/>
            <person name="Gevers D."/>
            <person name="Zitomersky N.L."/>
            <person name="Coyne M.J."/>
            <person name="Comstock L.E."/>
            <person name="Young S.K."/>
            <person name="Zeng Q."/>
            <person name="Gargeya S."/>
            <person name="Fitzgerald M."/>
            <person name="Haas B."/>
            <person name="Abouelleil A."/>
            <person name="Alvarado L."/>
            <person name="Arachchi H.M."/>
            <person name="Berlin A."/>
            <person name="Chapman S.B."/>
            <person name="Gearin G."/>
            <person name="Goldberg J."/>
            <person name="Griggs A."/>
            <person name="Gujja S."/>
            <person name="Hansen M."/>
            <person name="Heiman D."/>
            <person name="Howarth C."/>
            <person name="Larimer J."/>
            <person name="Lui A."/>
            <person name="MacDonald P.J.P."/>
            <person name="McCowen C."/>
            <person name="Montmayeur A."/>
            <person name="Murphy C."/>
            <person name="Neiman D."/>
            <person name="Pearson M."/>
            <person name="Priest M."/>
            <person name="Roberts A."/>
            <person name="Saif S."/>
            <person name="Shea T."/>
            <person name="Sisk P."/>
            <person name="Stolte C."/>
            <person name="Sykes S."/>
            <person name="Wortman J."/>
            <person name="Nusbaum C."/>
            <person name="Birren B."/>
        </authorList>
    </citation>
    <scope>NUCLEOTIDE SEQUENCE [LARGE SCALE GENOMIC DNA]</scope>
    <source>
        <strain evidence="1 2">CL02T12C05</strain>
    </source>
</reference>